<name>A0A1X2ELP9_9MYCO</name>
<evidence type="ECO:0000313" key="6">
    <source>
        <dbReference type="Proteomes" id="UP000193090"/>
    </source>
</evidence>
<dbReference type="Pfam" id="PF00561">
    <property type="entry name" value="Abhydrolase_1"/>
    <property type="match status" value="1"/>
</dbReference>
<dbReference type="NCBIfam" id="NF004514">
    <property type="entry name" value="PRK05855.1"/>
    <property type="match status" value="1"/>
</dbReference>
<dbReference type="InterPro" id="IPR036291">
    <property type="entry name" value="NAD(P)-bd_dom_sf"/>
</dbReference>
<comment type="similarity">
    <text evidence="1">Belongs to the short-chain dehydrogenases/reductases (SDR) family.</text>
</comment>
<dbReference type="Proteomes" id="UP000193090">
    <property type="component" value="Unassembled WGS sequence"/>
</dbReference>
<dbReference type="PANTHER" id="PTHR43391:SF12">
    <property type="entry name" value="OXIDOREDUCTASE EPHD-RELATED"/>
    <property type="match status" value="1"/>
</dbReference>
<dbReference type="SMART" id="SM00822">
    <property type="entry name" value="PKS_KR"/>
    <property type="match status" value="1"/>
</dbReference>
<organism evidence="5 6">
    <name type="scientific">Mycolicibacillus trivialis</name>
    <dbReference type="NCBI Taxonomy" id="1798"/>
    <lineage>
        <taxon>Bacteria</taxon>
        <taxon>Bacillati</taxon>
        <taxon>Actinomycetota</taxon>
        <taxon>Actinomycetes</taxon>
        <taxon>Mycobacteriales</taxon>
        <taxon>Mycobacteriaceae</taxon>
        <taxon>Mycolicibacillus</taxon>
    </lineage>
</organism>
<dbReference type="InterPro" id="IPR029058">
    <property type="entry name" value="AB_hydrolase_fold"/>
</dbReference>
<feature type="domain" description="Ketoreductase" evidence="4">
    <location>
        <begin position="338"/>
        <end position="522"/>
    </location>
</feature>
<dbReference type="PROSITE" id="PS00061">
    <property type="entry name" value="ADH_SHORT"/>
    <property type="match status" value="1"/>
</dbReference>
<evidence type="ECO:0000256" key="2">
    <source>
        <dbReference type="ARBA" id="ARBA00023002"/>
    </source>
</evidence>
<dbReference type="InterPro" id="IPR020904">
    <property type="entry name" value="Sc_DH/Rdtase_CS"/>
</dbReference>
<dbReference type="STRING" id="1798.AWC30_06430"/>
<proteinExistence type="inferred from homology"/>
<dbReference type="Gene3D" id="3.40.50.1820">
    <property type="entry name" value="alpha/beta hydrolase"/>
    <property type="match status" value="1"/>
</dbReference>
<dbReference type="PANTHER" id="PTHR43391">
    <property type="entry name" value="RETINOL DEHYDROGENASE-RELATED"/>
    <property type="match status" value="1"/>
</dbReference>
<dbReference type="CDD" id="cd05233">
    <property type="entry name" value="SDR_c"/>
    <property type="match status" value="1"/>
</dbReference>
<dbReference type="SUPFAM" id="SSF53474">
    <property type="entry name" value="alpha/beta-Hydrolases"/>
    <property type="match status" value="1"/>
</dbReference>
<dbReference type="Gene3D" id="3.40.50.720">
    <property type="entry name" value="NAD(P)-binding Rossmann-like Domain"/>
    <property type="match status" value="1"/>
</dbReference>
<evidence type="ECO:0000256" key="1">
    <source>
        <dbReference type="ARBA" id="ARBA00006484"/>
    </source>
</evidence>
<accession>A0A1X2ELP9</accession>
<keyword evidence="3" id="KW-0812">Transmembrane</keyword>
<evidence type="ECO:0000313" key="5">
    <source>
        <dbReference type="EMBL" id="ORX06053.1"/>
    </source>
</evidence>
<dbReference type="Pfam" id="PF00106">
    <property type="entry name" value="adh_short"/>
    <property type="match status" value="1"/>
</dbReference>
<dbReference type="GO" id="GO:0016491">
    <property type="term" value="F:oxidoreductase activity"/>
    <property type="evidence" value="ECO:0007669"/>
    <property type="project" value="UniProtKB-KW"/>
</dbReference>
<keyword evidence="3" id="KW-1133">Transmembrane helix</keyword>
<dbReference type="EMBL" id="LQPZ01000016">
    <property type="protein sequence ID" value="ORX06053.1"/>
    <property type="molecule type" value="Genomic_DNA"/>
</dbReference>
<dbReference type="PRINTS" id="PR00081">
    <property type="entry name" value="GDHRDH"/>
</dbReference>
<keyword evidence="2" id="KW-0560">Oxidoreductase</keyword>
<sequence length="604" mass="65059">MGTAPIASTAQSDTEAGAAPVIERIVRNGDIEIAVYEQGNPDGETVVLLHGWPDSHHMWGNVAALLAERFRVVTVDNRGHGRSTNPKSYRDFALEALAGDYRAVIDTVSPDKPVHVLAHDWGSVAMWELVCDAANQHRVASFTSVSGPSTAHLAMWARSRLRRPTPKNLALVLAQVGSLSYMFALMVPVVPKVALRLVVNPERWRRQLARREGASEDRILLGPTFQQDIGNGLRIYRATVMSLRTLVKRRERFTRVPVQVIVGTRDPAVRQSCYDDEPKWAPQVWRRVVRGGHWLAFSHPELLATATTELIDAVGGGTPARGLRRAEMGKPFKPFEHQLMVITGAGSGIGRQTALAFAREGAEVVLSDVNLASAKETAALIAEAGGAAHPYQLDVADEAAVTAHAAEVMGRHGIPDILINNAGIAQAGRFLATPTEDFQRVLDINLYGVVYGCRAFGPAMAARGLGGHIVNLSSMAAYTPAQGLSAYATSKSAVFMFSDCLRAELAASGVGVSTICPGVVHTNIVRSTVVSGFSEQEAAKKLAQVDRAYRLRHYGPEKVAKRIVKAVRADKAVVPVTVEARVQYAMSRLAPGLGRYGAKTTSLG</sequence>
<comment type="caution">
    <text evidence="5">The sequence shown here is derived from an EMBL/GenBank/DDBJ whole genome shotgun (WGS) entry which is preliminary data.</text>
</comment>
<dbReference type="InterPro" id="IPR057326">
    <property type="entry name" value="KR_dom"/>
</dbReference>
<reference evidence="5 6" key="1">
    <citation type="submission" date="2016-01" db="EMBL/GenBank/DDBJ databases">
        <title>The new phylogeny of the genus Mycobacterium.</title>
        <authorList>
            <person name="Tarcisio F."/>
            <person name="Conor M."/>
            <person name="Antonella G."/>
            <person name="Elisabetta G."/>
            <person name="Giulia F.S."/>
            <person name="Sara T."/>
            <person name="Anna F."/>
            <person name="Clotilde B."/>
            <person name="Roberto B."/>
            <person name="Veronica D.S."/>
            <person name="Fabio R."/>
            <person name="Monica P."/>
            <person name="Olivier J."/>
            <person name="Enrico T."/>
            <person name="Nicola S."/>
        </authorList>
    </citation>
    <scope>NUCLEOTIDE SEQUENCE [LARGE SCALE GENOMIC DNA]</scope>
    <source>
        <strain evidence="5 6">DSM 44153</strain>
    </source>
</reference>
<dbReference type="InterPro" id="IPR002347">
    <property type="entry name" value="SDR_fam"/>
</dbReference>
<evidence type="ECO:0000256" key="3">
    <source>
        <dbReference type="SAM" id="Phobius"/>
    </source>
</evidence>
<protein>
    <submittedName>
        <fullName evidence="5">Short-chain dehydrogenase</fullName>
    </submittedName>
</protein>
<dbReference type="PRINTS" id="PR00080">
    <property type="entry name" value="SDRFAMILY"/>
</dbReference>
<dbReference type="OrthoDB" id="4220752at2"/>
<dbReference type="FunFam" id="3.40.50.720:FF:000084">
    <property type="entry name" value="Short-chain dehydrogenase reductase"/>
    <property type="match status" value="1"/>
</dbReference>
<feature type="transmembrane region" description="Helical" evidence="3">
    <location>
        <begin position="168"/>
        <end position="190"/>
    </location>
</feature>
<evidence type="ECO:0000259" key="4">
    <source>
        <dbReference type="SMART" id="SM00822"/>
    </source>
</evidence>
<dbReference type="AlphaFoldDB" id="A0A1X2ELP9"/>
<keyword evidence="6" id="KW-1185">Reference proteome</keyword>
<dbReference type="SUPFAM" id="SSF51735">
    <property type="entry name" value="NAD(P)-binding Rossmann-fold domains"/>
    <property type="match status" value="1"/>
</dbReference>
<dbReference type="RefSeq" id="WP_085109318.1">
    <property type="nucleotide sequence ID" value="NZ_JACKSN010000030.1"/>
</dbReference>
<gene>
    <name evidence="5" type="ORF">AWC30_06430</name>
</gene>
<keyword evidence="3" id="KW-0472">Membrane</keyword>
<dbReference type="InterPro" id="IPR000073">
    <property type="entry name" value="AB_hydrolase_1"/>
</dbReference>